<dbReference type="Gene3D" id="3.40.630.10">
    <property type="entry name" value="Zn peptidases"/>
    <property type="match status" value="1"/>
</dbReference>
<evidence type="ECO:0000313" key="4">
    <source>
        <dbReference type="Proteomes" id="UP000649768"/>
    </source>
</evidence>
<dbReference type="EMBL" id="JACYTP010000001">
    <property type="protein sequence ID" value="MBD8511395.1"/>
    <property type="molecule type" value="Genomic_DNA"/>
</dbReference>
<protein>
    <submittedName>
        <fullName evidence="3">M14 family metallocarboxypeptidase</fullName>
    </submittedName>
</protein>
<name>A0ABR9BFQ2_9GAMM</name>
<organism evidence="3 4">
    <name type="scientific">Photobacterium arenosum</name>
    <dbReference type="NCBI Taxonomy" id="2774143"/>
    <lineage>
        <taxon>Bacteria</taxon>
        <taxon>Pseudomonadati</taxon>
        <taxon>Pseudomonadota</taxon>
        <taxon>Gammaproteobacteria</taxon>
        <taxon>Vibrionales</taxon>
        <taxon>Vibrionaceae</taxon>
        <taxon>Photobacterium</taxon>
    </lineage>
</organism>
<evidence type="ECO:0000256" key="1">
    <source>
        <dbReference type="PROSITE-ProRule" id="PRU01379"/>
    </source>
</evidence>
<evidence type="ECO:0000259" key="2">
    <source>
        <dbReference type="PROSITE" id="PS52035"/>
    </source>
</evidence>
<evidence type="ECO:0000313" key="3">
    <source>
        <dbReference type="EMBL" id="MBD8511395.1"/>
    </source>
</evidence>
<reference evidence="3 4" key="1">
    <citation type="submission" date="2020-09" db="EMBL/GenBank/DDBJ databases">
        <title>Photobacterium sp. CAU 1568 isolated from sand of Sido Beach.</title>
        <authorList>
            <person name="Kim W."/>
        </authorList>
    </citation>
    <scope>NUCLEOTIDE SEQUENCE [LARGE SCALE GENOMIC DNA]</scope>
    <source>
        <strain evidence="3 4">CAU 1568</strain>
    </source>
</reference>
<dbReference type="RefSeq" id="WP_192014057.1">
    <property type="nucleotide sequence ID" value="NZ_JACYTP010000001.1"/>
</dbReference>
<dbReference type="Proteomes" id="UP000649768">
    <property type="component" value="Unassembled WGS sequence"/>
</dbReference>
<dbReference type="InterPro" id="IPR000834">
    <property type="entry name" value="Peptidase_M14"/>
</dbReference>
<sequence>MSSKRTYPIGTPGQKWTMKEKAEWLARLTIKRSYLDEVVTKIDALKDRFDVAQYGALSYDTEKYPLFVIKPRHWNAQKPTILITGGVHGYETSGVHGALQFVDEKAQHYSQYFNILVAPCVSPWGYETINRWNPHAIDPNRSFYDNSPAEESAALMKMVKDQGAEILAHIDLHETTDTDETEFRPALAARDGIEYKPGSIPDGFYVVGDTNNPHDAFQKAIIDEVRKVTHIAPPDDEGNIIGSPVSQEGVIDYPLKKLGLCAGLSDCQYSSTTEVYPDSPLVTPSECNNAQVAAIVGALEYILKQQ</sequence>
<dbReference type="SUPFAM" id="SSF53187">
    <property type="entry name" value="Zn-dependent exopeptidases"/>
    <property type="match status" value="1"/>
</dbReference>
<dbReference type="CDD" id="cd06231">
    <property type="entry name" value="M14_REP34-like"/>
    <property type="match status" value="1"/>
</dbReference>
<dbReference type="Pfam" id="PF00246">
    <property type="entry name" value="Peptidase_M14"/>
    <property type="match status" value="1"/>
</dbReference>
<feature type="active site" description="Proton donor/acceptor" evidence="1">
    <location>
        <position position="274"/>
    </location>
</feature>
<comment type="similarity">
    <text evidence="1">Belongs to the peptidase M14 family.</text>
</comment>
<feature type="domain" description="Peptidase M14" evidence="2">
    <location>
        <begin position="30"/>
        <end position="299"/>
    </location>
</feature>
<proteinExistence type="inferred from homology"/>
<keyword evidence="4" id="KW-1185">Reference proteome</keyword>
<gene>
    <name evidence="3" type="ORF">IFO68_01600</name>
</gene>
<dbReference type="PROSITE" id="PS52035">
    <property type="entry name" value="PEPTIDASE_M14"/>
    <property type="match status" value="1"/>
</dbReference>
<comment type="caution">
    <text evidence="3">The sequence shown here is derived from an EMBL/GenBank/DDBJ whole genome shotgun (WGS) entry which is preliminary data.</text>
</comment>
<accession>A0ABR9BFQ2</accession>